<evidence type="ECO:0000256" key="5">
    <source>
        <dbReference type="ARBA" id="ARBA00022962"/>
    </source>
</evidence>
<keyword evidence="12" id="KW-0328">Glycosyltransferase</keyword>
<evidence type="ECO:0000256" key="4">
    <source>
        <dbReference type="ARBA" id="ARBA00022801"/>
    </source>
</evidence>
<evidence type="ECO:0000256" key="8">
    <source>
        <dbReference type="ARBA" id="ARBA00047838"/>
    </source>
</evidence>
<keyword evidence="13" id="KW-1185">Reference proteome</keyword>
<evidence type="ECO:0000256" key="7">
    <source>
        <dbReference type="ARBA" id="ARBA00023239"/>
    </source>
</evidence>
<dbReference type="Proteomes" id="UP000319342">
    <property type="component" value="Chromosome"/>
</dbReference>
<dbReference type="PIRSF" id="PIRSF000495">
    <property type="entry name" value="Amidotransf_hisH"/>
    <property type="match status" value="1"/>
</dbReference>
<dbReference type="Gene3D" id="3.40.50.880">
    <property type="match status" value="1"/>
</dbReference>
<evidence type="ECO:0000259" key="11">
    <source>
        <dbReference type="Pfam" id="PF00117"/>
    </source>
</evidence>
<dbReference type="InterPro" id="IPR010139">
    <property type="entry name" value="Imidazole-glycPsynth_HisH"/>
</dbReference>
<dbReference type="NCBIfam" id="TIGR01855">
    <property type="entry name" value="IMP_synth_hisH"/>
    <property type="match status" value="1"/>
</dbReference>
<evidence type="ECO:0000313" key="12">
    <source>
        <dbReference type="EMBL" id="QDU85689.1"/>
    </source>
</evidence>
<evidence type="ECO:0000256" key="10">
    <source>
        <dbReference type="PIRSR" id="PIRSR000495-1"/>
    </source>
</evidence>
<evidence type="ECO:0000256" key="3">
    <source>
        <dbReference type="ARBA" id="ARBA00022605"/>
    </source>
</evidence>
<keyword evidence="4" id="KW-0378">Hydrolase</keyword>
<evidence type="ECO:0000256" key="9">
    <source>
        <dbReference type="ARBA" id="ARBA00049534"/>
    </source>
</evidence>
<dbReference type="PANTHER" id="PTHR42701">
    <property type="entry name" value="IMIDAZOLE GLYCEROL PHOSPHATE SYNTHASE SUBUNIT HISH"/>
    <property type="match status" value="1"/>
</dbReference>
<accession>A0A518D2L4</accession>
<feature type="active site" evidence="10">
    <location>
        <position position="188"/>
    </location>
</feature>
<dbReference type="AlphaFoldDB" id="A0A518D2L4"/>
<evidence type="ECO:0000313" key="13">
    <source>
        <dbReference type="Proteomes" id="UP000319342"/>
    </source>
</evidence>
<dbReference type="EC" id="2.4.2.-" evidence="12"/>
<keyword evidence="7" id="KW-0456">Lyase</keyword>
<keyword evidence="5" id="KW-0315">Glutamine amidotransferase</keyword>
<evidence type="ECO:0000256" key="2">
    <source>
        <dbReference type="ARBA" id="ARBA00011152"/>
    </source>
</evidence>
<feature type="domain" description="Glutamine amidotransferase" evidence="11">
    <location>
        <begin position="9"/>
        <end position="202"/>
    </location>
</feature>
<comment type="catalytic activity">
    <reaction evidence="9">
        <text>L-glutamine + H2O = L-glutamate + NH4(+)</text>
        <dbReference type="Rhea" id="RHEA:15889"/>
        <dbReference type="ChEBI" id="CHEBI:15377"/>
        <dbReference type="ChEBI" id="CHEBI:28938"/>
        <dbReference type="ChEBI" id="CHEBI:29985"/>
        <dbReference type="ChEBI" id="CHEBI:58359"/>
        <dbReference type="EC" id="3.5.1.2"/>
    </reaction>
</comment>
<gene>
    <name evidence="12" type="primary">hisH</name>
    <name evidence="12" type="ORF">Pla163_28220</name>
</gene>
<name>A0A518D2L4_9BACT</name>
<dbReference type="InterPro" id="IPR029062">
    <property type="entry name" value="Class_I_gatase-like"/>
</dbReference>
<comment type="subunit">
    <text evidence="2">Heterodimer of HisH and HisF.</text>
</comment>
<dbReference type="GO" id="GO:0004359">
    <property type="term" value="F:glutaminase activity"/>
    <property type="evidence" value="ECO:0007669"/>
    <property type="project" value="UniProtKB-EC"/>
</dbReference>
<keyword evidence="3" id="KW-0028">Amino-acid biosynthesis</keyword>
<keyword evidence="12" id="KW-0808">Transferase</keyword>
<dbReference type="PANTHER" id="PTHR42701:SF1">
    <property type="entry name" value="IMIDAZOLE GLYCEROL PHOSPHATE SYNTHASE SUBUNIT HISH"/>
    <property type="match status" value="1"/>
</dbReference>
<organism evidence="12 13">
    <name type="scientific">Rohdeia mirabilis</name>
    <dbReference type="NCBI Taxonomy" id="2528008"/>
    <lineage>
        <taxon>Bacteria</taxon>
        <taxon>Pseudomonadati</taxon>
        <taxon>Planctomycetota</taxon>
        <taxon>Planctomycetia</taxon>
        <taxon>Planctomycetia incertae sedis</taxon>
        <taxon>Rohdeia</taxon>
    </lineage>
</organism>
<dbReference type="EMBL" id="CP036290">
    <property type="protein sequence ID" value="QDU85689.1"/>
    <property type="molecule type" value="Genomic_DNA"/>
</dbReference>
<feature type="active site" description="Nucleophile" evidence="10">
    <location>
        <position position="85"/>
    </location>
</feature>
<evidence type="ECO:0000256" key="1">
    <source>
        <dbReference type="ARBA" id="ARBA00005091"/>
    </source>
</evidence>
<dbReference type="PROSITE" id="PS51273">
    <property type="entry name" value="GATASE_TYPE_1"/>
    <property type="match status" value="1"/>
</dbReference>
<keyword evidence="6" id="KW-0368">Histidine biosynthesis</keyword>
<dbReference type="RefSeq" id="WP_145189501.1">
    <property type="nucleotide sequence ID" value="NZ_CP036290.1"/>
</dbReference>
<reference evidence="12 13" key="1">
    <citation type="submission" date="2019-02" db="EMBL/GenBank/DDBJ databases">
        <title>Deep-cultivation of Planctomycetes and their phenomic and genomic characterization uncovers novel biology.</title>
        <authorList>
            <person name="Wiegand S."/>
            <person name="Jogler M."/>
            <person name="Boedeker C."/>
            <person name="Pinto D."/>
            <person name="Vollmers J."/>
            <person name="Rivas-Marin E."/>
            <person name="Kohn T."/>
            <person name="Peeters S.H."/>
            <person name="Heuer A."/>
            <person name="Rast P."/>
            <person name="Oberbeckmann S."/>
            <person name="Bunk B."/>
            <person name="Jeske O."/>
            <person name="Meyerdierks A."/>
            <person name="Storesund J.E."/>
            <person name="Kallscheuer N."/>
            <person name="Luecker S."/>
            <person name="Lage O.M."/>
            <person name="Pohl T."/>
            <person name="Merkel B.J."/>
            <person name="Hornburger P."/>
            <person name="Mueller R.-W."/>
            <person name="Bruemmer F."/>
            <person name="Labrenz M."/>
            <person name="Spormann A.M."/>
            <person name="Op den Camp H."/>
            <person name="Overmann J."/>
            <person name="Amann R."/>
            <person name="Jetten M.S.M."/>
            <person name="Mascher T."/>
            <person name="Medema M.H."/>
            <person name="Devos D.P."/>
            <person name="Kaster A.-K."/>
            <person name="Ovreas L."/>
            <person name="Rohde M."/>
            <person name="Galperin M.Y."/>
            <person name="Jogler C."/>
        </authorList>
    </citation>
    <scope>NUCLEOTIDE SEQUENCE [LARGE SCALE GENOMIC DNA]</scope>
    <source>
        <strain evidence="12 13">Pla163</strain>
    </source>
</reference>
<dbReference type="SUPFAM" id="SSF52317">
    <property type="entry name" value="Class I glutamine amidotransferase-like"/>
    <property type="match status" value="1"/>
</dbReference>
<sequence length="225" mass="23675">MKRPDELILIDTGVANTASIMGALARAGVRRVSASNDPERVARAERVVLPGVGAFAAAMERLERDGLDQALRERVLADRPLLAVCLGLQLLGTASLESPRARGLGIVDLVARPLAADSGRLPRPQQGWNRVDADTRCRLLGSGWAAFANGYGFTERPTGFGVATSDYGGRFVAGLERGALVACQFHPELSGEYGAELLRRFVAVRSTVLSSVPSAPAALAVGGGR</sequence>
<protein>
    <submittedName>
        <fullName evidence="12">Imidazole glycerol phosphate synthase subunit HisH</fullName>
        <ecNumber evidence="12">2.4.2.-</ecNumber>
    </submittedName>
</protein>
<dbReference type="GO" id="GO:0016829">
    <property type="term" value="F:lyase activity"/>
    <property type="evidence" value="ECO:0007669"/>
    <property type="project" value="UniProtKB-KW"/>
</dbReference>
<evidence type="ECO:0000256" key="6">
    <source>
        <dbReference type="ARBA" id="ARBA00023102"/>
    </source>
</evidence>
<proteinExistence type="predicted"/>
<dbReference type="InterPro" id="IPR017926">
    <property type="entry name" value="GATASE"/>
</dbReference>
<dbReference type="Pfam" id="PF00117">
    <property type="entry name" value="GATase"/>
    <property type="match status" value="1"/>
</dbReference>
<feature type="active site" evidence="10">
    <location>
        <position position="186"/>
    </location>
</feature>
<dbReference type="GO" id="GO:0000105">
    <property type="term" value="P:L-histidine biosynthetic process"/>
    <property type="evidence" value="ECO:0007669"/>
    <property type="project" value="UniProtKB-UniPathway"/>
</dbReference>
<comment type="pathway">
    <text evidence="1">Amino-acid biosynthesis; L-histidine biosynthesis; L-histidine from 5-phospho-alpha-D-ribose 1-diphosphate: step 5/9.</text>
</comment>
<dbReference type="GO" id="GO:0000107">
    <property type="term" value="F:imidazoleglycerol-phosphate synthase activity"/>
    <property type="evidence" value="ECO:0007669"/>
    <property type="project" value="RHEA"/>
</dbReference>
<dbReference type="UniPathway" id="UPA00031">
    <property type="reaction ID" value="UER00010"/>
</dbReference>
<comment type="catalytic activity">
    <reaction evidence="8">
        <text>5-[(5-phospho-1-deoxy-D-ribulos-1-ylimino)methylamino]-1-(5-phospho-beta-D-ribosyl)imidazole-4-carboxamide + L-glutamine = D-erythro-1-(imidazol-4-yl)glycerol 3-phosphate + 5-amino-1-(5-phospho-beta-D-ribosyl)imidazole-4-carboxamide + L-glutamate + H(+)</text>
        <dbReference type="Rhea" id="RHEA:24793"/>
        <dbReference type="ChEBI" id="CHEBI:15378"/>
        <dbReference type="ChEBI" id="CHEBI:29985"/>
        <dbReference type="ChEBI" id="CHEBI:58278"/>
        <dbReference type="ChEBI" id="CHEBI:58359"/>
        <dbReference type="ChEBI" id="CHEBI:58475"/>
        <dbReference type="ChEBI" id="CHEBI:58525"/>
        <dbReference type="EC" id="4.3.2.10"/>
    </reaction>
</comment>
<dbReference type="OrthoDB" id="9807137at2"/>